<proteinExistence type="predicted"/>
<accession>A0ABR0PDN2</accession>
<keyword evidence="3" id="KW-1185">Reference proteome</keyword>
<organism evidence="2 3">
    <name type="scientific">Gossypium arboreum</name>
    <name type="common">Tree cotton</name>
    <name type="synonym">Gossypium nanking</name>
    <dbReference type="NCBI Taxonomy" id="29729"/>
    <lineage>
        <taxon>Eukaryota</taxon>
        <taxon>Viridiplantae</taxon>
        <taxon>Streptophyta</taxon>
        <taxon>Embryophyta</taxon>
        <taxon>Tracheophyta</taxon>
        <taxon>Spermatophyta</taxon>
        <taxon>Magnoliopsida</taxon>
        <taxon>eudicotyledons</taxon>
        <taxon>Gunneridae</taxon>
        <taxon>Pentapetalae</taxon>
        <taxon>rosids</taxon>
        <taxon>malvids</taxon>
        <taxon>Malvales</taxon>
        <taxon>Malvaceae</taxon>
        <taxon>Malvoideae</taxon>
        <taxon>Gossypium</taxon>
    </lineage>
</organism>
<name>A0ABR0PDN2_GOSAR</name>
<reference evidence="2 3" key="1">
    <citation type="submission" date="2023-03" db="EMBL/GenBank/DDBJ databases">
        <title>WGS of Gossypium arboreum.</title>
        <authorList>
            <person name="Yu D."/>
        </authorList>
    </citation>
    <scope>NUCLEOTIDE SEQUENCE [LARGE SCALE GENOMIC DNA]</scope>
    <source>
        <tissue evidence="2">Leaf</tissue>
    </source>
</reference>
<evidence type="ECO:0000313" key="2">
    <source>
        <dbReference type="EMBL" id="KAK5819343.1"/>
    </source>
</evidence>
<evidence type="ECO:0000313" key="3">
    <source>
        <dbReference type="Proteomes" id="UP001358586"/>
    </source>
</evidence>
<protein>
    <submittedName>
        <fullName evidence="2">Uncharacterized protein</fullName>
    </submittedName>
</protein>
<dbReference type="EMBL" id="JARKNE010000007">
    <property type="protein sequence ID" value="KAK5819343.1"/>
    <property type="molecule type" value="Genomic_DNA"/>
</dbReference>
<sequence length="108" mass="12035">MVKGGGRFGKIPSRGGGRSGDAPSREVVMERRVIVKKAKRMEDKLVASLSYPCSTKKLGIHRLSKCPRSTSKHYKYDFNIPKGIHHLCEAFGPNYGGGRSNFYLMLFS</sequence>
<evidence type="ECO:0000256" key="1">
    <source>
        <dbReference type="SAM" id="MobiDB-lite"/>
    </source>
</evidence>
<feature type="compositionally biased region" description="Gly residues" evidence="1">
    <location>
        <begin position="1"/>
        <end position="19"/>
    </location>
</feature>
<feature type="region of interest" description="Disordered" evidence="1">
    <location>
        <begin position="1"/>
        <end position="25"/>
    </location>
</feature>
<gene>
    <name evidence="2" type="ORF">PVK06_024332</name>
</gene>
<comment type="caution">
    <text evidence="2">The sequence shown here is derived from an EMBL/GenBank/DDBJ whole genome shotgun (WGS) entry which is preliminary data.</text>
</comment>
<dbReference type="Proteomes" id="UP001358586">
    <property type="component" value="Chromosome 7"/>
</dbReference>